<dbReference type="Proteomes" id="UP001059597">
    <property type="component" value="Plasmid SNP1"/>
</dbReference>
<evidence type="ECO:0000313" key="3">
    <source>
        <dbReference type="Proteomes" id="UP001059597"/>
    </source>
</evidence>
<gene>
    <name evidence="2" type="ORF">HEK616_76860</name>
</gene>
<evidence type="ECO:0008006" key="4">
    <source>
        <dbReference type="Google" id="ProtNLM"/>
    </source>
</evidence>
<geneLocation type="plasmid" evidence="2 3">
    <name>SNP1</name>
</geneLocation>
<dbReference type="EMBL" id="AP026074">
    <property type="protein sequence ID" value="BDM74199.1"/>
    <property type="molecule type" value="Genomic_DNA"/>
</dbReference>
<organism evidence="2 3">
    <name type="scientific">Streptomyces nigrescens</name>
    <dbReference type="NCBI Taxonomy" id="1920"/>
    <lineage>
        <taxon>Bacteria</taxon>
        <taxon>Bacillati</taxon>
        <taxon>Actinomycetota</taxon>
        <taxon>Actinomycetes</taxon>
        <taxon>Kitasatosporales</taxon>
        <taxon>Streptomycetaceae</taxon>
        <taxon>Streptomyces</taxon>
    </lineage>
</organism>
<keyword evidence="1" id="KW-0732">Signal</keyword>
<reference evidence="2" key="1">
    <citation type="submission" date="2022-06" db="EMBL/GenBank/DDBJ databases">
        <title>Complete genome sequence of Streptomyces nigrescens HEK616.</title>
        <authorList>
            <person name="Asamizu S."/>
            <person name="Onaka H."/>
        </authorList>
    </citation>
    <scope>NUCLEOTIDE SEQUENCE</scope>
    <source>
        <strain evidence="2">HEK616</strain>
        <plasmid evidence="2">SNP1</plasmid>
    </source>
</reference>
<proteinExistence type="predicted"/>
<feature type="signal peptide" evidence="1">
    <location>
        <begin position="1"/>
        <end position="30"/>
    </location>
</feature>
<keyword evidence="2" id="KW-0614">Plasmid</keyword>
<dbReference type="RefSeq" id="WP_261957760.1">
    <property type="nucleotide sequence ID" value="NZ_AP026074.1"/>
</dbReference>
<sequence>MRFVSLGAVGAAAVLAGIIAAGTAAGDAHAARTPVKKPGKVASVHGAGRIAYVYSPHDDIRFTVDAQAAPFTHHMPGLPLPGLPTDAKGTVTIKHYSPAHHVTGWSKARVDCLVTGGGTATLTAVVEESNVEKRGKRFGLSIQQGRGAAPDRVGFGWDIVNFEPRAKDQKDLESPTGTCMAPAPFAPVIKGAFTVRHQELPPLPSTRG</sequence>
<evidence type="ECO:0000313" key="2">
    <source>
        <dbReference type="EMBL" id="BDM74199.1"/>
    </source>
</evidence>
<name>A0ABM8A646_STRNI</name>
<protein>
    <recommendedName>
        <fullName evidence="4">Repetin</fullName>
    </recommendedName>
</protein>
<evidence type="ECO:0000256" key="1">
    <source>
        <dbReference type="SAM" id="SignalP"/>
    </source>
</evidence>
<feature type="chain" id="PRO_5046293531" description="Repetin" evidence="1">
    <location>
        <begin position="31"/>
        <end position="208"/>
    </location>
</feature>
<keyword evidence="3" id="KW-1185">Reference proteome</keyword>
<accession>A0ABM8A646</accession>